<protein>
    <recommendedName>
        <fullName evidence="3">Aminotransferase-like plant mobile domain-containing protein</fullName>
    </recommendedName>
</protein>
<keyword evidence="2" id="KW-1185">Reference proteome</keyword>
<organism evidence="1 2">
    <name type="scientific">Gossypium laxum</name>
    <dbReference type="NCBI Taxonomy" id="34288"/>
    <lineage>
        <taxon>Eukaryota</taxon>
        <taxon>Viridiplantae</taxon>
        <taxon>Streptophyta</taxon>
        <taxon>Embryophyta</taxon>
        <taxon>Tracheophyta</taxon>
        <taxon>Spermatophyta</taxon>
        <taxon>Magnoliopsida</taxon>
        <taxon>eudicotyledons</taxon>
        <taxon>Gunneridae</taxon>
        <taxon>Pentapetalae</taxon>
        <taxon>rosids</taxon>
        <taxon>malvids</taxon>
        <taxon>Malvales</taxon>
        <taxon>Malvaceae</taxon>
        <taxon>Malvoideae</taxon>
        <taxon>Gossypium</taxon>
    </lineage>
</organism>
<reference evidence="1 2" key="1">
    <citation type="journal article" date="2019" name="Genome Biol. Evol.">
        <title>Insights into the evolution of the New World diploid cottons (Gossypium, subgenus Houzingenia) based on genome sequencing.</title>
        <authorList>
            <person name="Grover C.E."/>
            <person name="Arick M.A. 2nd"/>
            <person name="Thrash A."/>
            <person name="Conover J.L."/>
            <person name="Sanders W.S."/>
            <person name="Peterson D.G."/>
            <person name="Frelichowski J.E."/>
            <person name="Scheffler J.A."/>
            <person name="Scheffler B.E."/>
            <person name="Wendel J.F."/>
        </authorList>
    </citation>
    <scope>NUCLEOTIDE SEQUENCE [LARGE SCALE GENOMIC DNA]</scope>
    <source>
        <strain evidence="1">4</strain>
        <tissue evidence="1">Leaf</tissue>
    </source>
</reference>
<evidence type="ECO:0008006" key="3">
    <source>
        <dbReference type="Google" id="ProtNLM"/>
    </source>
</evidence>
<accession>A0A7J9B506</accession>
<name>A0A7J9B506_9ROSI</name>
<comment type="caution">
    <text evidence="1">The sequence shown here is derived from an EMBL/GenBank/DDBJ whole genome shotgun (WGS) entry which is preliminary data.</text>
</comment>
<dbReference type="EMBL" id="JABEZV010449340">
    <property type="protein sequence ID" value="MBA0731333.1"/>
    <property type="molecule type" value="Genomic_DNA"/>
</dbReference>
<evidence type="ECO:0000313" key="1">
    <source>
        <dbReference type="EMBL" id="MBA0731333.1"/>
    </source>
</evidence>
<dbReference type="Proteomes" id="UP000593574">
    <property type="component" value="Unassembled WGS sequence"/>
</dbReference>
<proteinExistence type="predicted"/>
<gene>
    <name evidence="1" type="ORF">Golax_023070</name>
</gene>
<feature type="non-terminal residue" evidence="1">
    <location>
        <position position="1"/>
    </location>
</feature>
<evidence type="ECO:0000313" key="2">
    <source>
        <dbReference type="Proteomes" id="UP000593574"/>
    </source>
</evidence>
<dbReference type="PANTHER" id="PTHR48200:SF1">
    <property type="entry name" value="AMINOTRANSFERASE-LIKE PLANT MOBILE DOMAIN-CONTAINING PROTEIN"/>
    <property type="match status" value="1"/>
</dbReference>
<sequence length="219" mass="26090">RPCHGKGIFDKVEDNAAVRIWFKKTQEKGDSLTEGYMSELWDFTRINLAQYWNPAYSCFTFGKDLILAHLDTRKKVDVFVLSIYGYLSAYRRAGEERFIECAQLLLAWFHSHIWKSLQNEDIEWRSPWMIPDEILYRCEDFDWYRSRHFIPVMQVLARCEFAYKGDNCKKEARVAELERSQHQYRSRNSVIELKVNLTNIEELKGKIKELEATLQNCEL</sequence>
<dbReference type="PANTHER" id="PTHR48200">
    <property type="entry name" value="PROTEIN, PUTATIVE-RELATED"/>
    <property type="match status" value="1"/>
</dbReference>
<dbReference type="AlphaFoldDB" id="A0A7J9B506"/>